<sequence>MAANFPSANLSITEDEPAQQKTYIEEKAIPATNGPLITPKASQKEKRFLSENSKLTFGQKINSKYIIFEIFSYSSGYRYKKTFSFISQISFQYKLFLSVNRELGQSMLTYQMKLVKASNVSQILNVQDKDKVSFIVDQVVSVKQLKQISLETDLIIKEFTIENSNPQQQLKELAQINNISLKKLALKDIFADGRLIEGLTIIQGGFPFLETLELQLYDRDMLQIKPDQLLNKFQIKKLILKPYKNSTKEIKDFLSCLEGLLTYINPISRLTLVSDRLNLTDQDLAQSTYKNLLLDKLLPLVEPQVVIILVPVPIVDQTLLVAVREVNSIVGKERFKIKGAYEYSKDMDSQVIADAHYGVYTEQMKIQMSIKEKLLQAQQHYRELKYSRTRPGTETFKEHFSCTFGDEMRQRSIIEGQQGTALDEFLAVAINLRSLKIFMNQGTLLPFQAKLSKDIPFYPKLTTLIFDNPCSWNTTLYIDIIKKSRGQIRKLVLIVIDPFLNTSLILEQVDPIPLRELSIVLSIHNDFINQQFYDNCKVLSKNLEVLEMNINYTMLHVSLFIENLDKLLPTLEHLHTFRFRPYLTLSSFQVQTNSHTSPCKIISAIPPCLLLGQPPHLTSLVLYPEMNFSQIRGLLDELSDGRKQQQGILKIKLNNRGEIKIQEFKELKKQYPMIELDINISE</sequence>
<evidence type="ECO:0000313" key="1">
    <source>
        <dbReference type="EMBL" id="TNV81724.1"/>
    </source>
</evidence>
<organism evidence="1 2">
    <name type="scientific">Halteria grandinella</name>
    <dbReference type="NCBI Taxonomy" id="5974"/>
    <lineage>
        <taxon>Eukaryota</taxon>
        <taxon>Sar</taxon>
        <taxon>Alveolata</taxon>
        <taxon>Ciliophora</taxon>
        <taxon>Intramacronucleata</taxon>
        <taxon>Spirotrichea</taxon>
        <taxon>Stichotrichia</taxon>
        <taxon>Sporadotrichida</taxon>
        <taxon>Halteriidae</taxon>
        <taxon>Halteria</taxon>
    </lineage>
</organism>
<comment type="caution">
    <text evidence="1">The sequence shown here is derived from an EMBL/GenBank/DDBJ whole genome shotgun (WGS) entry which is preliminary data.</text>
</comment>
<protein>
    <submittedName>
        <fullName evidence="1">Uncharacterized protein</fullName>
    </submittedName>
</protein>
<name>A0A8J8T4B0_HALGN</name>
<gene>
    <name evidence="1" type="ORF">FGO68_gene8526</name>
</gene>
<dbReference type="AlphaFoldDB" id="A0A8J8T4B0"/>
<reference evidence="1" key="1">
    <citation type="submission" date="2019-06" db="EMBL/GenBank/DDBJ databases">
        <authorList>
            <person name="Zheng W."/>
        </authorList>
    </citation>
    <scope>NUCLEOTIDE SEQUENCE</scope>
    <source>
        <strain evidence="1">QDHG01</strain>
    </source>
</reference>
<dbReference type="EMBL" id="RRYP01005804">
    <property type="protein sequence ID" value="TNV81724.1"/>
    <property type="molecule type" value="Genomic_DNA"/>
</dbReference>
<evidence type="ECO:0000313" key="2">
    <source>
        <dbReference type="Proteomes" id="UP000785679"/>
    </source>
</evidence>
<keyword evidence="2" id="KW-1185">Reference proteome</keyword>
<proteinExistence type="predicted"/>
<dbReference type="Proteomes" id="UP000785679">
    <property type="component" value="Unassembled WGS sequence"/>
</dbReference>
<accession>A0A8J8T4B0</accession>